<organism evidence="1 2">
    <name type="scientific">Pseudocercospora eumusae</name>
    <dbReference type="NCBI Taxonomy" id="321146"/>
    <lineage>
        <taxon>Eukaryota</taxon>
        <taxon>Fungi</taxon>
        <taxon>Dikarya</taxon>
        <taxon>Ascomycota</taxon>
        <taxon>Pezizomycotina</taxon>
        <taxon>Dothideomycetes</taxon>
        <taxon>Dothideomycetidae</taxon>
        <taxon>Mycosphaerellales</taxon>
        <taxon>Mycosphaerellaceae</taxon>
        <taxon>Pseudocercospora</taxon>
    </lineage>
</organism>
<evidence type="ECO:0000313" key="1">
    <source>
        <dbReference type="EMBL" id="KXS93688.1"/>
    </source>
</evidence>
<evidence type="ECO:0000313" key="2">
    <source>
        <dbReference type="Proteomes" id="UP000070133"/>
    </source>
</evidence>
<proteinExistence type="predicted"/>
<dbReference type="AlphaFoldDB" id="A0A139GU34"/>
<dbReference type="EMBL" id="LFZN01000406">
    <property type="protein sequence ID" value="KXS93688.1"/>
    <property type="molecule type" value="Genomic_DNA"/>
</dbReference>
<accession>A0A139GU34</accession>
<dbReference type="OrthoDB" id="6132759at2759"/>
<name>A0A139GU34_9PEZI</name>
<sequence length="187" mass="20708">RVTFPELFILILSQHYGTAITSGFECLDLLFLCSIPVRKLRPANTVPPPRGLPLTVRLSVFGLFIAWRLRGQCAGEWLSANRTQKAFPLALNFIASGEFGLDAPRIIVSSGRRQAGWKCPETTSSNTKVRTHAFRDIALSAMILGSFARRVMCSTAGAKGNILQVLCSRYLTDCCTKLRRTAMTRSR</sequence>
<gene>
    <name evidence="1" type="ORF">AC578_8326</name>
</gene>
<dbReference type="Proteomes" id="UP000070133">
    <property type="component" value="Unassembled WGS sequence"/>
</dbReference>
<reference evidence="1 2" key="1">
    <citation type="submission" date="2015-07" db="EMBL/GenBank/DDBJ databases">
        <title>Comparative genomics of the Sigatoka disease complex on banana suggests a link between parallel evolutionary changes in Pseudocercospora fijiensis and Pseudocercospora eumusae and increased virulence on the banana host.</title>
        <authorList>
            <person name="Chang T.-C."/>
            <person name="Salvucci A."/>
            <person name="Crous P.W."/>
            <person name="Stergiopoulos I."/>
        </authorList>
    </citation>
    <scope>NUCLEOTIDE SEQUENCE [LARGE SCALE GENOMIC DNA]</scope>
    <source>
        <strain evidence="1 2">CBS 114824</strain>
    </source>
</reference>
<keyword evidence="2" id="KW-1185">Reference proteome</keyword>
<comment type="caution">
    <text evidence="1">The sequence shown here is derived from an EMBL/GenBank/DDBJ whole genome shotgun (WGS) entry which is preliminary data.</text>
</comment>
<protein>
    <submittedName>
        <fullName evidence="1">Uncharacterized protein</fullName>
    </submittedName>
</protein>
<feature type="non-terminal residue" evidence="1">
    <location>
        <position position="1"/>
    </location>
</feature>